<evidence type="ECO:0000256" key="1">
    <source>
        <dbReference type="ARBA" id="ARBA00023125"/>
    </source>
</evidence>
<dbReference type="SMART" id="SM00422">
    <property type="entry name" value="HTH_MERR"/>
    <property type="match status" value="1"/>
</dbReference>
<dbReference type="InterPro" id="IPR047057">
    <property type="entry name" value="MerR_fam"/>
</dbReference>
<dbReference type="PANTHER" id="PTHR30204">
    <property type="entry name" value="REDOX-CYCLING DRUG-SENSING TRANSCRIPTIONAL ACTIVATOR SOXR"/>
    <property type="match status" value="1"/>
</dbReference>
<dbReference type="CDD" id="cd01106">
    <property type="entry name" value="HTH_TipAL-Mta"/>
    <property type="match status" value="1"/>
</dbReference>
<keyword evidence="5" id="KW-1185">Reference proteome</keyword>
<dbReference type="PROSITE" id="PS00552">
    <property type="entry name" value="HTH_MERR_1"/>
    <property type="match status" value="1"/>
</dbReference>
<dbReference type="PRINTS" id="PR00040">
    <property type="entry name" value="HTHMERR"/>
</dbReference>
<evidence type="ECO:0000313" key="5">
    <source>
        <dbReference type="Proteomes" id="UP001589894"/>
    </source>
</evidence>
<dbReference type="Proteomes" id="UP001589894">
    <property type="component" value="Unassembled WGS sequence"/>
</dbReference>
<dbReference type="Pfam" id="PF13411">
    <property type="entry name" value="MerR_1"/>
    <property type="match status" value="1"/>
</dbReference>
<feature type="domain" description="HTH merR-type" evidence="3">
    <location>
        <begin position="14"/>
        <end position="83"/>
    </location>
</feature>
<evidence type="ECO:0000313" key="4">
    <source>
        <dbReference type="EMBL" id="MFC0565249.1"/>
    </source>
</evidence>
<evidence type="ECO:0000256" key="2">
    <source>
        <dbReference type="SAM" id="MobiDB-lite"/>
    </source>
</evidence>
<protein>
    <submittedName>
        <fullName evidence="4">MerR family transcriptional regulator</fullName>
    </submittedName>
</protein>
<evidence type="ECO:0000259" key="3">
    <source>
        <dbReference type="PROSITE" id="PS50937"/>
    </source>
</evidence>
<name>A0ABV6NXW9_9ACTN</name>
<comment type="caution">
    <text evidence="4">The sequence shown here is derived from an EMBL/GenBank/DDBJ whole genome shotgun (WGS) entry which is preliminary data.</text>
</comment>
<dbReference type="InterPro" id="IPR009061">
    <property type="entry name" value="DNA-bd_dom_put_sf"/>
</dbReference>
<accession>A0ABV6NXW9</accession>
<gene>
    <name evidence="4" type="ORF">ACFFHU_14020</name>
</gene>
<dbReference type="PANTHER" id="PTHR30204:SF90">
    <property type="entry name" value="HTH-TYPE TRANSCRIPTIONAL ACTIVATOR MTA"/>
    <property type="match status" value="1"/>
</dbReference>
<organism evidence="4 5">
    <name type="scientific">Plantactinospora siamensis</name>
    <dbReference type="NCBI Taxonomy" id="555372"/>
    <lineage>
        <taxon>Bacteria</taxon>
        <taxon>Bacillati</taxon>
        <taxon>Actinomycetota</taxon>
        <taxon>Actinomycetes</taxon>
        <taxon>Micromonosporales</taxon>
        <taxon>Micromonosporaceae</taxon>
        <taxon>Plantactinospora</taxon>
    </lineage>
</organism>
<feature type="region of interest" description="Disordered" evidence="2">
    <location>
        <begin position="194"/>
        <end position="217"/>
    </location>
</feature>
<dbReference type="PROSITE" id="PS50937">
    <property type="entry name" value="HTH_MERR_2"/>
    <property type="match status" value="1"/>
</dbReference>
<reference evidence="4 5" key="1">
    <citation type="submission" date="2024-09" db="EMBL/GenBank/DDBJ databases">
        <authorList>
            <person name="Sun Q."/>
            <person name="Mori K."/>
        </authorList>
    </citation>
    <scope>NUCLEOTIDE SEQUENCE [LARGE SCALE GENOMIC DNA]</scope>
    <source>
        <strain evidence="4 5">TBRC 2205</strain>
    </source>
</reference>
<proteinExistence type="predicted"/>
<dbReference type="InterPro" id="IPR000551">
    <property type="entry name" value="MerR-type_HTH_dom"/>
</dbReference>
<dbReference type="SUPFAM" id="SSF46955">
    <property type="entry name" value="Putative DNA-binding domain"/>
    <property type="match status" value="1"/>
</dbReference>
<dbReference type="Gene3D" id="1.10.1660.10">
    <property type="match status" value="1"/>
</dbReference>
<dbReference type="EMBL" id="JBHLUE010000011">
    <property type="protein sequence ID" value="MFC0565249.1"/>
    <property type="molecule type" value="Genomic_DNA"/>
</dbReference>
<keyword evidence="1" id="KW-0238">DNA-binding</keyword>
<sequence>MHTRALPEPDGGPGWRIGQLAEATGVSVRSLRHYDEIGLLVPSGRDAAGHRRYTAAEVNRLYRVLALRGFGLALGEIRRLLDGADVDPRELFRQQLAQVDERITSAHRLRQSLIGVLAALDHAAEPSVRQVLDLIEGMITMRRPLTPEQLAEMVAERRRAAELLTPEQRAELTETRRRWLARISPADLAAAHRARAEMLPPGWSPPSDEETENRFGP</sequence>
<dbReference type="RefSeq" id="WP_377338907.1">
    <property type="nucleotide sequence ID" value="NZ_JBHLUE010000011.1"/>
</dbReference>